<dbReference type="Gene3D" id="1.10.530.10">
    <property type="match status" value="1"/>
</dbReference>
<dbReference type="RefSeq" id="WP_124955574.1">
    <property type="nucleotide sequence ID" value="NZ_RRCH01000028.1"/>
</dbReference>
<organism evidence="2 3">
    <name type="scientific">Halocatena pleomorpha</name>
    <dbReference type="NCBI Taxonomy" id="1785090"/>
    <lineage>
        <taxon>Archaea</taxon>
        <taxon>Methanobacteriati</taxon>
        <taxon>Methanobacteriota</taxon>
        <taxon>Stenosarchaea group</taxon>
        <taxon>Halobacteria</taxon>
        <taxon>Halobacteriales</taxon>
        <taxon>Natronomonadaceae</taxon>
        <taxon>Halocatena</taxon>
    </lineage>
</organism>
<dbReference type="GO" id="GO:0009253">
    <property type="term" value="P:peptidoglycan catabolic process"/>
    <property type="evidence" value="ECO:0007669"/>
    <property type="project" value="TreeGrafter"/>
</dbReference>
<dbReference type="InterPro" id="IPR031304">
    <property type="entry name" value="SLT_2"/>
</dbReference>
<dbReference type="CDD" id="cd13399">
    <property type="entry name" value="Slt35-like"/>
    <property type="match status" value="1"/>
</dbReference>
<dbReference type="Gene3D" id="2.30.30.40">
    <property type="entry name" value="SH3 Domains"/>
    <property type="match status" value="1"/>
</dbReference>
<sequence length="241" mass="26467">MNDTPKRRTVLKSIASTGIATVGFISTLTDPSRADSTGDIPSHYLDQYRRTGDNWGFDWTYLAGVGWVETHHGQYVDGCAESSAGARGPMQFMPATWDAYGVDGDGDGDTDICDYRDAIPSAANYLTASGAPDNWDDALYAYNHSWNYVNHVKDTAAVYRDRYGSGGGGGFNDGDQVEPTTGLNTRHRPGVDSEILATMEPGTVGEIMNGPENKDGYTWWGVHWLDDDIWGWSVERYLTRA</sequence>
<dbReference type="Proteomes" id="UP000282322">
    <property type="component" value="Unassembled WGS sequence"/>
</dbReference>
<evidence type="ECO:0000259" key="1">
    <source>
        <dbReference type="Pfam" id="PF13406"/>
    </source>
</evidence>
<gene>
    <name evidence="2" type="ORF">EIK79_13205</name>
</gene>
<dbReference type="OrthoDB" id="248099at2157"/>
<protein>
    <submittedName>
        <fullName evidence="2">Lytic transglycosylase domain-containing protein</fullName>
    </submittedName>
</protein>
<accession>A0A3P3R892</accession>
<dbReference type="EMBL" id="RRCH01000028">
    <property type="protein sequence ID" value="RRJ29584.1"/>
    <property type="molecule type" value="Genomic_DNA"/>
</dbReference>
<dbReference type="InterPro" id="IPR023346">
    <property type="entry name" value="Lysozyme-like_dom_sf"/>
</dbReference>
<dbReference type="GO" id="GO:0008933">
    <property type="term" value="F:peptidoglycan lytic transglycosylase activity"/>
    <property type="evidence" value="ECO:0007669"/>
    <property type="project" value="TreeGrafter"/>
</dbReference>
<dbReference type="Pfam" id="PF13406">
    <property type="entry name" value="SLT_2"/>
    <property type="match status" value="1"/>
</dbReference>
<dbReference type="PANTHER" id="PTHR30163:SF8">
    <property type="entry name" value="LYTIC MUREIN TRANSGLYCOSYLASE"/>
    <property type="match status" value="1"/>
</dbReference>
<dbReference type="InterPro" id="IPR043426">
    <property type="entry name" value="MltB-like"/>
</dbReference>
<evidence type="ECO:0000313" key="2">
    <source>
        <dbReference type="EMBL" id="RRJ29584.1"/>
    </source>
</evidence>
<name>A0A3P3R892_9EURY</name>
<dbReference type="PANTHER" id="PTHR30163">
    <property type="entry name" value="MEMBRANE-BOUND LYTIC MUREIN TRANSGLYCOSYLASE B"/>
    <property type="match status" value="1"/>
</dbReference>
<reference evidence="2 3" key="1">
    <citation type="submission" date="2018-11" db="EMBL/GenBank/DDBJ databases">
        <title>Taxonoimc description of Halomarina strain SPP-AMP-1.</title>
        <authorList>
            <person name="Pal Y."/>
            <person name="Srinivasana K."/>
            <person name="Verma A."/>
            <person name="Kumar P."/>
        </authorList>
    </citation>
    <scope>NUCLEOTIDE SEQUENCE [LARGE SCALE GENOMIC DNA]</scope>
    <source>
        <strain evidence="2 3">SPP-AMP-1</strain>
    </source>
</reference>
<evidence type="ECO:0000313" key="3">
    <source>
        <dbReference type="Proteomes" id="UP000282322"/>
    </source>
</evidence>
<dbReference type="AlphaFoldDB" id="A0A3P3R892"/>
<keyword evidence="3" id="KW-1185">Reference proteome</keyword>
<comment type="caution">
    <text evidence="2">The sequence shown here is derived from an EMBL/GenBank/DDBJ whole genome shotgun (WGS) entry which is preliminary data.</text>
</comment>
<dbReference type="SUPFAM" id="SSF53955">
    <property type="entry name" value="Lysozyme-like"/>
    <property type="match status" value="1"/>
</dbReference>
<feature type="domain" description="Transglycosylase SLT" evidence="1">
    <location>
        <begin position="82"/>
        <end position="130"/>
    </location>
</feature>
<proteinExistence type="predicted"/>